<accession>A0A401GZV1</accession>
<feature type="compositionally biased region" description="Low complexity" evidence="1">
    <location>
        <begin position="202"/>
        <end position="218"/>
    </location>
</feature>
<feature type="compositionally biased region" description="Basic and acidic residues" evidence="1">
    <location>
        <begin position="623"/>
        <end position="638"/>
    </location>
</feature>
<dbReference type="AlphaFoldDB" id="A0A401GZV1"/>
<reference evidence="2 3" key="1">
    <citation type="journal article" date="2018" name="Sci. Rep.">
        <title>Genome sequence of the cauliflower mushroom Sparassis crispa (Hanabiratake) and its association with beneficial usage.</title>
        <authorList>
            <person name="Kiyama R."/>
            <person name="Furutani Y."/>
            <person name="Kawaguchi K."/>
            <person name="Nakanishi T."/>
        </authorList>
    </citation>
    <scope>NUCLEOTIDE SEQUENCE [LARGE SCALE GENOMIC DNA]</scope>
</reference>
<organism evidence="2 3">
    <name type="scientific">Sparassis crispa</name>
    <dbReference type="NCBI Taxonomy" id="139825"/>
    <lineage>
        <taxon>Eukaryota</taxon>
        <taxon>Fungi</taxon>
        <taxon>Dikarya</taxon>
        <taxon>Basidiomycota</taxon>
        <taxon>Agaricomycotina</taxon>
        <taxon>Agaricomycetes</taxon>
        <taxon>Polyporales</taxon>
        <taxon>Sparassidaceae</taxon>
        <taxon>Sparassis</taxon>
    </lineage>
</organism>
<feature type="compositionally biased region" description="Polar residues" evidence="1">
    <location>
        <begin position="95"/>
        <end position="108"/>
    </location>
</feature>
<feature type="region of interest" description="Disordered" evidence="1">
    <location>
        <begin position="55"/>
        <end position="110"/>
    </location>
</feature>
<name>A0A401GZV1_9APHY</name>
<dbReference type="OrthoDB" id="3258279at2759"/>
<feature type="region of interest" description="Disordered" evidence="1">
    <location>
        <begin position="250"/>
        <end position="305"/>
    </location>
</feature>
<feature type="region of interest" description="Disordered" evidence="1">
    <location>
        <begin position="1"/>
        <end position="27"/>
    </location>
</feature>
<proteinExistence type="predicted"/>
<dbReference type="InParanoid" id="A0A401GZV1"/>
<feature type="region of interest" description="Disordered" evidence="1">
    <location>
        <begin position="514"/>
        <end position="692"/>
    </location>
</feature>
<feature type="region of interest" description="Disordered" evidence="1">
    <location>
        <begin position="151"/>
        <end position="226"/>
    </location>
</feature>
<feature type="compositionally biased region" description="Basic residues" evidence="1">
    <location>
        <begin position="339"/>
        <end position="348"/>
    </location>
</feature>
<dbReference type="Proteomes" id="UP000287166">
    <property type="component" value="Unassembled WGS sequence"/>
</dbReference>
<gene>
    <name evidence="2" type="ORF">SCP_1103590</name>
</gene>
<sequence>MENVPPTMTSDRDTHNAPLPDLEDLLRPTRRYAKSTRHKHASSLVLVARANEDTGEKSTFDSGLLTPPTSQIEGDVDATRMLISPPPESMLRAGSRSSAPRAKSTSVPIDQIPFTPSLLADTSELSSSKKSFAAKRKRASPYSQCIVHFEPESLSNSDPGSAPAGPEATPNPKPRKQSKHTADVSSRNSSPRYHAGASTAQPTTPTKSSSRGSSFSPSKRALLLSPHAANPHADYIPPLLFHSRETLSARHRSSTPLPRYEPPLDRFTPPREVLYTSPTAPHSARMSRSSKRRTSNKTKSPGKLVLTIKKELPEIDLSLPLPPASPTEDPLLLTGPPRTKSRRSHAYTHSREAPSMASSSPILAVQGPELIDLRLRDQMDTSDFANDDVIEPIFRFDDMLLEASGDAWSDSDDGSADFDHAGEYTGKYKVLTVPTKADPPSSCTRDRMDAWGHPVSPFPRLNSQIDFGDELDGINENGPSELMARFPQQPSAELASRPVPETVDEEMDEGFPVLEIPAGDAEPESALMDEPHPSPTKSRAVDRPEYEGDVDQDIPIEDYSLEDDALLDLPWTDENMSKTPLQTPPLENPTWERNMNKDDQSQPDDVLEDMHVDSISDLTDDAQEQREIVQTDQARDEGIADDDQLEEAVVDRELSREPEADSDDDNKQHEFDEDDSSFSPSVVELERPSPQVHTIELPDDRSVMEKEEALFGEVPPEQNGDIDADVVKIVSDDPRAAARAAAILKMHDYDCVSQSQLSRRRHSQQSVDIAVRDARRKTLSESGISKRSPSVHRRHTLGGLVGDKVYIPGSPLVTLPQLLKEAEVTLERSQTPRRVAIENKSFETPVNSTSLHTPTATFSEISREVNALPQAWGKLHWRTLDTFFTDERLAIGARRGLGHNVLAEVDDIDLDDVVDRFMGQVRPIGLTDEQLSWNRDDILKRARALRRKQLSGNFAPPTPSGYSSLMSSRASSAAADHRRFSHSIPKSAVRLSALRFDITDDEPSTPVSEAQPNYSRLMGEAKAIARETVSSPDYADSLSAPDHPQTTAITVTSTTSPAKPANPSIATRMKGLLFSYLPSVTRSAPPKKARRVQPAHPGLPIPPAELFQKPRPPISTPAPKPMSKPAHPKELVHLHPVPLPPKPSMIPRFTQRPQRLVQLRPPSPPTPQPVLSLSISSDRRSSAGSVKELVRTFECLKEQQSMERAPSRSSLRRVQSVAGGLGVEKERPAWRP</sequence>
<feature type="compositionally biased region" description="Pro residues" evidence="1">
    <location>
        <begin position="1110"/>
        <end position="1122"/>
    </location>
</feature>
<feature type="compositionally biased region" description="Acidic residues" evidence="1">
    <location>
        <begin position="547"/>
        <end position="566"/>
    </location>
</feature>
<dbReference type="EMBL" id="BFAD01000011">
    <property type="protein sequence ID" value="GBE87682.1"/>
    <property type="molecule type" value="Genomic_DNA"/>
</dbReference>
<dbReference type="STRING" id="139825.A0A401GZV1"/>
<evidence type="ECO:0000313" key="3">
    <source>
        <dbReference type="Proteomes" id="UP000287166"/>
    </source>
</evidence>
<protein>
    <submittedName>
        <fullName evidence="2">Uncharacterized protein</fullName>
    </submittedName>
</protein>
<evidence type="ECO:0000256" key="1">
    <source>
        <dbReference type="SAM" id="MobiDB-lite"/>
    </source>
</evidence>
<evidence type="ECO:0000313" key="2">
    <source>
        <dbReference type="EMBL" id="GBE87682.1"/>
    </source>
</evidence>
<feature type="region of interest" description="Disordered" evidence="1">
    <location>
        <begin position="1084"/>
        <end position="1126"/>
    </location>
</feature>
<dbReference type="GeneID" id="38784599"/>
<feature type="compositionally biased region" description="Acidic residues" evidence="1">
    <location>
        <begin position="639"/>
        <end position="648"/>
    </location>
</feature>
<feature type="region of interest" description="Disordered" evidence="1">
    <location>
        <begin position="1159"/>
        <end position="1184"/>
    </location>
</feature>
<feature type="region of interest" description="Disordered" evidence="1">
    <location>
        <begin position="317"/>
        <end position="362"/>
    </location>
</feature>
<comment type="caution">
    <text evidence="2">The sequence shown here is derived from an EMBL/GenBank/DDBJ whole genome shotgun (WGS) entry which is preliminary data.</text>
</comment>
<dbReference type="RefSeq" id="XP_027618595.1">
    <property type="nucleotide sequence ID" value="XM_027762794.1"/>
</dbReference>
<feature type="region of interest" description="Disordered" evidence="1">
    <location>
        <begin position="1200"/>
        <end position="1232"/>
    </location>
</feature>
<keyword evidence="3" id="KW-1185">Reference proteome</keyword>
<feature type="compositionally biased region" description="Basic and acidic residues" evidence="1">
    <location>
        <begin position="1223"/>
        <end position="1232"/>
    </location>
</feature>
<feature type="compositionally biased region" description="Basic and acidic residues" evidence="1">
    <location>
        <begin position="649"/>
        <end position="670"/>
    </location>
</feature>